<dbReference type="EMBL" id="CM035409">
    <property type="protein sequence ID" value="KAH7439709.1"/>
    <property type="molecule type" value="Genomic_DNA"/>
</dbReference>
<accession>A0A8T2UU71</accession>
<feature type="coiled-coil region" evidence="2">
    <location>
        <begin position="85"/>
        <end position="165"/>
    </location>
</feature>
<dbReference type="EMBL" id="CM035409">
    <property type="protein sequence ID" value="KAH7439710.1"/>
    <property type="molecule type" value="Genomic_DNA"/>
</dbReference>
<dbReference type="EMBL" id="CM035409">
    <property type="protein sequence ID" value="KAH7439712.1"/>
    <property type="molecule type" value="Genomic_DNA"/>
</dbReference>
<feature type="compositionally biased region" description="Basic and acidic residues" evidence="3">
    <location>
        <begin position="46"/>
        <end position="59"/>
    </location>
</feature>
<name>A0A8T2UU71_CERRI</name>
<evidence type="ECO:0000256" key="1">
    <source>
        <dbReference type="ARBA" id="ARBA00005485"/>
    </source>
</evidence>
<keyword evidence="5" id="KW-1185">Reference proteome</keyword>
<protein>
    <submittedName>
        <fullName evidence="4">Uncharacterized protein</fullName>
    </submittedName>
</protein>
<dbReference type="GO" id="GO:0009904">
    <property type="term" value="P:chloroplast accumulation movement"/>
    <property type="evidence" value="ECO:0007669"/>
    <property type="project" value="TreeGrafter"/>
</dbReference>
<dbReference type="PANTHER" id="PTHR32054:SF31">
    <property type="entry name" value="PROTEIN WEAK CHLOROPLAST MOVEMENT UNDER BLUE LIGHT 1"/>
    <property type="match status" value="1"/>
</dbReference>
<dbReference type="EMBL" id="CM035409">
    <property type="protein sequence ID" value="KAH7439707.1"/>
    <property type="molecule type" value="Genomic_DNA"/>
</dbReference>
<reference evidence="4" key="1">
    <citation type="submission" date="2021-08" db="EMBL/GenBank/DDBJ databases">
        <title>WGS assembly of Ceratopteris richardii.</title>
        <authorList>
            <person name="Marchant D.B."/>
            <person name="Chen G."/>
            <person name="Jenkins J."/>
            <person name="Shu S."/>
            <person name="Leebens-Mack J."/>
            <person name="Grimwood J."/>
            <person name="Schmutz J."/>
            <person name="Soltis P."/>
            <person name="Soltis D."/>
            <person name="Chen Z.-H."/>
        </authorList>
    </citation>
    <scope>NUCLEOTIDE SEQUENCE</scope>
    <source>
        <strain evidence="4">Whitten #5841</strain>
        <tissue evidence="4">Leaf</tissue>
    </source>
</reference>
<dbReference type="OrthoDB" id="6350175at2759"/>
<feature type="coiled-coil region" evidence="2">
    <location>
        <begin position="631"/>
        <end position="778"/>
    </location>
</feature>
<feature type="region of interest" description="Disordered" evidence="3">
    <location>
        <begin position="932"/>
        <end position="994"/>
    </location>
</feature>
<feature type="region of interest" description="Disordered" evidence="3">
    <location>
        <begin position="1"/>
        <end position="71"/>
    </location>
</feature>
<feature type="coiled-coil region" evidence="2">
    <location>
        <begin position="821"/>
        <end position="880"/>
    </location>
</feature>
<evidence type="ECO:0000256" key="2">
    <source>
        <dbReference type="SAM" id="Coils"/>
    </source>
</evidence>
<dbReference type="PANTHER" id="PTHR32054">
    <property type="entry name" value="HEAVY CHAIN, PUTATIVE, EXPRESSED-RELATED-RELATED"/>
    <property type="match status" value="1"/>
</dbReference>
<proteinExistence type="inferred from homology"/>
<comment type="similarity">
    <text evidence="1">Belongs to the WEB family.</text>
</comment>
<keyword evidence="2" id="KW-0175">Coiled coil</keyword>
<evidence type="ECO:0000313" key="4">
    <source>
        <dbReference type="EMBL" id="KAH7439707.1"/>
    </source>
</evidence>
<organism evidence="4 5">
    <name type="scientific">Ceratopteris richardii</name>
    <name type="common">Triangle waterfern</name>
    <dbReference type="NCBI Taxonomy" id="49495"/>
    <lineage>
        <taxon>Eukaryota</taxon>
        <taxon>Viridiplantae</taxon>
        <taxon>Streptophyta</taxon>
        <taxon>Embryophyta</taxon>
        <taxon>Tracheophyta</taxon>
        <taxon>Polypodiopsida</taxon>
        <taxon>Polypodiidae</taxon>
        <taxon>Polypodiales</taxon>
        <taxon>Pteridineae</taxon>
        <taxon>Pteridaceae</taxon>
        <taxon>Parkerioideae</taxon>
        <taxon>Ceratopteris</taxon>
    </lineage>
</organism>
<dbReference type="GO" id="GO:0005829">
    <property type="term" value="C:cytosol"/>
    <property type="evidence" value="ECO:0007669"/>
    <property type="project" value="TreeGrafter"/>
</dbReference>
<dbReference type="Pfam" id="PF05701">
    <property type="entry name" value="WEMBL"/>
    <property type="match status" value="1"/>
</dbReference>
<feature type="coiled-coil region" evidence="2">
    <location>
        <begin position="336"/>
        <end position="472"/>
    </location>
</feature>
<evidence type="ECO:0000313" key="5">
    <source>
        <dbReference type="Proteomes" id="UP000825935"/>
    </source>
</evidence>
<feature type="coiled-coil region" evidence="2">
    <location>
        <begin position="512"/>
        <end position="602"/>
    </location>
</feature>
<dbReference type="GO" id="GO:0009903">
    <property type="term" value="P:chloroplast avoidance movement"/>
    <property type="evidence" value="ECO:0007669"/>
    <property type="project" value="TreeGrafter"/>
</dbReference>
<gene>
    <name evidence="4" type="ORF">KP509_04G073500</name>
</gene>
<evidence type="ECO:0000256" key="3">
    <source>
        <dbReference type="SAM" id="MobiDB-lite"/>
    </source>
</evidence>
<sequence length="1010" mass="112826">MASKLLPTTPRSKPHGRTGSIDYGNKGPSITRSLNGEFGSHKPVHDRRSARSIPSERRLPGGRAQEGPDEHVKMKEQLAMIARSKSNLMHDLARAKRNVEELTIKLNGVNGSCITDKAHTLETDAAAFLEKEGWQVELDAMKQQYESALLELQTTKQAMESLKHELMVCVEAKDEAVRLAGEAMSAAESTARRVEELSAELFTTRGSYTTAGMEDLIDELPGAMETTLLEMPTEMTKQEVLLSAFEESEGRCKKASTSEDKVEAYQALPMQCQNHQKADDHSLSLALKALQKDLAAAKDAEKKAVDAQMIMQADLESANLEAERAKSAESTVKVSLSKVSKELEDAQEELVKTSIEGAALAASLESFKAKFENSREEAREASDREAIAKRKVTELLESIEKMKESYQAELSMCKEEEASARAIIESLQIDLEKLKSESELAAEKELRAAAKISEMIKEIERSRTELMEHQEHSSNEILALSTKLEENQARLLTFEEMESSNATKIAALMTALDNKQIDVDHLQHRLIEMESNNISRVAALMSDIDKKQAEVNDLQRRLSEMESNAEAMGAELSHLNKSSQELAELRAKEQEGNARITALDAELLDLKQALKLALDSGAAERDRSQKLEIALQTSMSQREEVKCELEAARHEIDLEKQVKEDLMAQMKAAAENAEKTLNEERAAYNAAATKALLDCQLAREEANKARQENDAAESKLRSALEDVERTRIELEKLREEAQSARVDADQIRATLEIQKSRANAAEDEAKKVLGEVAHLRTELTEAKEIAMHTVAAKDAAEHGFQDAIEQLEAQKLRGKEEELANHTLREEIMSLKEKLSLHEEQLKISKYEVDSLQSSKTELLKELEDAKAETEASKRALIDVQQLVVDMEKAKRIMESDIQRLLDDSKLWRTPIDSRDIMPLSEVTALNIDVMGDSRDEKPQPDSPDSESVQSFNATYPHFSPDKREEEMTADKEDENEAHTGNVPARSGKKKKKALLTRFQSYLDKRKTSS</sequence>
<dbReference type="OMA" id="GENDEMQ"/>
<dbReference type="EMBL" id="CM035409">
    <property type="protein sequence ID" value="KAH7439706.1"/>
    <property type="molecule type" value="Genomic_DNA"/>
</dbReference>
<dbReference type="AlphaFoldDB" id="A0A8T2UU71"/>
<comment type="caution">
    <text evidence="4">The sequence shown here is derived from an EMBL/GenBank/DDBJ whole genome shotgun (WGS) entry which is preliminary data.</text>
</comment>
<feature type="compositionally biased region" description="Basic and acidic residues" evidence="3">
    <location>
        <begin position="960"/>
        <end position="971"/>
    </location>
</feature>
<dbReference type="InterPro" id="IPR008545">
    <property type="entry name" value="Web"/>
</dbReference>
<dbReference type="Proteomes" id="UP000825935">
    <property type="component" value="Chromosome 4"/>
</dbReference>